<dbReference type="GO" id="GO:0031625">
    <property type="term" value="F:ubiquitin protein ligase binding"/>
    <property type="evidence" value="ECO:0007669"/>
    <property type="project" value="InterPro"/>
</dbReference>
<dbReference type="PANTHER" id="PTHR11932">
    <property type="entry name" value="CULLIN"/>
    <property type="match status" value="1"/>
</dbReference>
<dbReference type="InterPro" id="IPR016159">
    <property type="entry name" value="Cullin_repeat-like_dom_sf"/>
</dbReference>
<name>A0AAF0UEL9_SOLVR</name>
<dbReference type="Gene3D" id="1.20.1310.10">
    <property type="entry name" value="Cullin Repeats"/>
    <property type="match status" value="2"/>
</dbReference>
<dbReference type="FunFam" id="1.20.1310.10:FF:000001">
    <property type="entry name" value="Cullin 3"/>
    <property type="match status" value="1"/>
</dbReference>
<evidence type="ECO:0000313" key="4">
    <source>
        <dbReference type="Proteomes" id="UP001234989"/>
    </source>
</evidence>
<sequence length="250" mass="30020">MAMSEVKIIEFEEGWDFLQMGITKLKKILEGEELYFSSQEYMMIYTTIFNMCTQNKRRNDYSQHLYDKYRQTIVDYINYTVMPSLREKHDEFILREIVKRWANHKIMIRWLSRFFHYLERYFIARWSLPGLDEVGLMFFRDLVYEKLKGKARDAVIVLIEQEREGEQIDRGLLKNVFDIFVGIGMGNMEYYENDFEDAILKHTAAYYSRKASSWIVEDSCPDYMLKAEACLKKEKDSVSHYLHVVSETKL</sequence>
<dbReference type="Pfam" id="PF00888">
    <property type="entry name" value="Cullin"/>
    <property type="match status" value="1"/>
</dbReference>
<reference evidence="3" key="1">
    <citation type="submission" date="2023-08" db="EMBL/GenBank/DDBJ databases">
        <title>A de novo genome assembly of Solanum verrucosum Schlechtendal, a Mexican diploid species geographically isolated from the other diploid A-genome species in potato relatives.</title>
        <authorList>
            <person name="Hosaka K."/>
        </authorList>
    </citation>
    <scope>NUCLEOTIDE SEQUENCE</scope>
    <source>
        <tissue evidence="3">Young leaves</tissue>
    </source>
</reference>
<gene>
    <name evidence="3" type="ORF">MTR67_037813</name>
</gene>
<dbReference type="FunFam" id="1.20.1310.10:FF:000021">
    <property type="entry name" value="Cullin-1, putative"/>
    <property type="match status" value="1"/>
</dbReference>
<protein>
    <recommendedName>
        <fullName evidence="2">Cullin N-terminal domain-containing protein</fullName>
    </recommendedName>
</protein>
<dbReference type="InterPro" id="IPR001373">
    <property type="entry name" value="Cullin_N"/>
</dbReference>
<proteinExistence type="inferred from homology"/>
<evidence type="ECO:0000259" key="2">
    <source>
        <dbReference type="Pfam" id="PF00888"/>
    </source>
</evidence>
<organism evidence="3 4">
    <name type="scientific">Solanum verrucosum</name>
    <dbReference type="NCBI Taxonomy" id="315347"/>
    <lineage>
        <taxon>Eukaryota</taxon>
        <taxon>Viridiplantae</taxon>
        <taxon>Streptophyta</taxon>
        <taxon>Embryophyta</taxon>
        <taxon>Tracheophyta</taxon>
        <taxon>Spermatophyta</taxon>
        <taxon>Magnoliopsida</taxon>
        <taxon>eudicotyledons</taxon>
        <taxon>Gunneridae</taxon>
        <taxon>Pentapetalae</taxon>
        <taxon>asterids</taxon>
        <taxon>lamiids</taxon>
        <taxon>Solanales</taxon>
        <taxon>Solanaceae</taxon>
        <taxon>Solanoideae</taxon>
        <taxon>Solaneae</taxon>
        <taxon>Solanum</taxon>
    </lineage>
</organism>
<evidence type="ECO:0000256" key="1">
    <source>
        <dbReference type="ARBA" id="ARBA00006019"/>
    </source>
</evidence>
<dbReference type="EMBL" id="CP133620">
    <property type="protein sequence ID" value="WMV44428.1"/>
    <property type="molecule type" value="Genomic_DNA"/>
</dbReference>
<evidence type="ECO:0000313" key="3">
    <source>
        <dbReference type="EMBL" id="WMV44428.1"/>
    </source>
</evidence>
<accession>A0AAF0UEL9</accession>
<keyword evidence="4" id="KW-1185">Reference proteome</keyword>
<feature type="domain" description="Cullin N-terminal" evidence="2">
    <location>
        <begin position="25"/>
        <end position="250"/>
    </location>
</feature>
<dbReference type="GO" id="GO:0006511">
    <property type="term" value="P:ubiquitin-dependent protein catabolic process"/>
    <property type="evidence" value="ECO:0007669"/>
    <property type="project" value="InterPro"/>
</dbReference>
<comment type="similarity">
    <text evidence="1">Belongs to the cullin family.</text>
</comment>
<dbReference type="AlphaFoldDB" id="A0AAF0UEL9"/>
<dbReference type="SUPFAM" id="SSF74788">
    <property type="entry name" value="Cullin repeat-like"/>
    <property type="match status" value="1"/>
</dbReference>
<dbReference type="Proteomes" id="UP001234989">
    <property type="component" value="Chromosome 9"/>
</dbReference>
<dbReference type="InterPro" id="IPR045093">
    <property type="entry name" value="Cullin"/>
</dbReference>